<sequence length="541" mass="56581">MSTLTDARPSTSKPTNGLTGTWTFIRFYLRRDRIALLAWTIGLYILYVTQAVSTDGLYKTQAEFEEAAATMGDNPAFIAMLGPPQALDTLGGNVAWQISATGAIAVGLMSMFTVGRHTRAEEESGRDEIVRSGVVGRHATFAATSIVAVLANVIVGIVIAAGLAAYGLPTAGSWALGLGTAAVGIVFTAVALLAAQLTESARAMYGIVGAVIAVAYVVRGIGDVGDGTLSWLSPIGWMQGMRPYDNERWWPLLLSLVVAAVLVGVALRLLARRDVGSGILPPRPGPARAGAGLQSALGLAWRLQRGPFIGWAIGVFLVGIAYGSIGTDVEDIMGSGGAADAVAQAGGDLTDSFYATTALMMAVFASAYAIQGGLRARSEELAGRAEPLLATHLDRVRWLWGHTVVVLVGSLVIVGLGGFGTGLMYGVMADDMSQVLRLFGASLAHVPATWVLAGFTVAVSGLVPRFAMVAWAALAYCFIVMMFGEILNLPDWLTAISPFDHSPMVPVADFEIGPPLALTLVAAALLAAGTYGLRRRDIQTT</sequence>
<dbReference type="KEGG" id="sgrg:L0C25_09635"/>
<dbReference type="RefSeq" id="WP_271636278.1">
    <property type="nucleotide sequence ID" value="NZ_CP094970.1"/>
</dbReference>
<feature type="transmembrane region" description="Helical" evidence="1">
    <location>
        <begin position="438"/>
        <end position="459"/>
    </location>
</feature>
<keyword evidence="1" id="KW-1133">Transmembrane helix</keyword>
<feature type="transmembrane region" description="Helical" evidence="1">
    <location>
        <begin position="94"/>
        <end position="114"/>
    </location>
</feature>
<keyword evidence="3" id="KW-1185">Reference proteome</keyword>
<feature type="transmembrane region" description="Helical" evidence="1">
    <location>
        <begin position="174"/>
        <end position="195"/>
    </location>
</feature>
<name>A0AA46TMW7_9ACTN</name>
<feature type="transmembrane region" description="Helical" evidence="1">
    <location>
        <begin position="352"/>
        <end position="370"/>
    </location>
</feature>
<feature type="transmembrane region" description="Helical" evidence="1">
    <location>
        <begin position="249"/>
        <end position="271"/>
    </location>
</feature>
<evidence type="ECO:0000256" key="1">
    <source>
        <dbReference type="SAM" id="Phobius"/>
    </source>
</evidence>
<accession>A0AA46TMW7</accession>
<feature type="transmembrane region" description="Helical" evidence="1">
    <location>
        <begin position="141"/>
        <end position="168"/>
    </location>
</feature>
<protein>
    <submittedName>
        <fullName evidence="2">ABC transporter permease</fullName>
    </submittedName>
</protein>
<dbReference type="EMBL" id="CP094970">
    <property type="protein sequence ID" value="UYM07313.1"/>
    <property type="molecule type" value="Genomic_DNA"/>
</dbReference>
<feature type="transmembrane region" description="Helical" evidence="1">
    <location>
        <begin position="308"/>
        <end position="325"/>
    </location>
</feature>
<keyword evidence="1" id="KW-0812">Transmembrane</keyword>
<evidence type="ECO:0000313" key="2">
    <source>
        <dbReference type="EMBL" id="UYM07313.1"/>
    </source>
</evidence>
<proteinExistence type="predicted"/>
<feature type="transmembrane region" description="Helical" evidence="1">
    <location>
        <begin position="202"/>
        <end position="222"/>
    </location>
</feature>
<feature type="transmembrane region" description="Helical" evidence="1">
    <location>
        <begin position="404"/>
        <end position="426"/>
    </location>
</feature>
<keyword evidence="1" id="KW-0472">Membrane</keyword>
<feature type="transmembrane region" description="Helical" evidence="1">
    <location>
        <begin position="512"/>
        <end position="533"/>
    </location>
</feature>
<dbReference type="Proteomes" id="UP001164390">
    <property type="component" value="Chromosome"/>
</dbReference>
<gene>
    <name evidence="2" type="ORF">L0C25_09635</name>
</gene>
<organism evidence="2 3">
    <name type="scientific">Solicola gregarius</name>
    <dbReference type="NCBI Taxonomy" id="2908642"/>
    <lineage>
        <taxon>Bacteria</taxon>
        <taxon>Bacillati</taxon>
        <taxon>Actinomycetota</taxon>
        <taxon>Actinomycetes</taxon>
        <taxon>Propionibacteriales</taxon>
        <taxon>Nocardioidaceae</taxon>
        <taxon>Solicola</taxon>
    </lineage>
</organism>
<feature type="transmembrane region" description="Helical" evidence="1">
    <location>
        <begin position="466"/>
        <end position="484"/>
    </location>
</feature>
<evidence type="ECO:0000313" key="3">
    <source>
        <dbReference type="Proteomes" id="UP001164390"/>
    </source>
</evidence>
<dbReference type="AlphaFoldDB" id="A0AA46TMW7"/>
<feature type="transmembrane region" description="Helical" evidence="1">
    <location>
        <begin position="34"/>
        <end position="52"/>
    </location>
</feature>
<reference evidence="2" key="1">
    <citation type="submission" date="2022-01" db="EMBL/GenBank/DDBJ databases">
        <title>Nocardioidaceae gen. sp. A5X3R13.</title>
        <authorList>
            <person name="Lopez Marin M.A."/>
            <person name="Uhlik O."/>
        </authorList>
    </citation>
    <scope>NUCLEOTIDE SEQUENCE</scope>
    <source>
        <strain evidence="2">A5X3R13</strain>
    </source>
</reference>